<feature type="domain" description="Fibronectin type-III" evidence="17">
    <location>
        <begin position="748"/>
        <end position="844"/>
    </location>
</feature>
<dbReference type="InterPro" id="IPR013783">
    <property type="entry name" value="Ig-like_fold"/>
</dbReference>
<evidence type="ECO:0000313" key="18">
    <source>
        <dbReference type="EnsemblMetazoa" id="XP_030855047"/>
    </source>
</evidence>
<evidence type="ECO:0000256" key="14">
    <source>
        <dbReference type="SAM" id="Phobius"/>
    </source>
</evidence>
<feature type="domain" description="Fibronectin type-III" evidence="17">
    <location>
        <begin position="2064"/>
        <end position="2155"/>
    </location>
</feature>
<evidence type="ECO:0000259" key="17">
    <source>
        <dbReference type="PROSITE" id="PS50853"/>
    </source>
</evidence>
<dbReference type="Pfam" id="PF00041">
    <property type="entry name" value="fn3"/>
    <property type="match status" value="13"/>
</dbReference>
<dbReference type="Gene3D" id="2.60.40.10">
    <property type="entry name" value="Immunoglobulins"/>
    <property type="match status" value="17"/>
</dbReference>
<evidence type="ECO:0000256" key="6">
    <source>
        <dbReference type="ARBA" id="ARBA00022692"/>
    </source>
</evidence>
<dbReference type="InterPro" id="IPR050713">
    <property type="entry name" value="RTP_Phos/Ushers"/>
</dbReference>
<dbReference type="InterPro" id="IPR000387">
    <property type="entry name" value="Tyr_Pase_dom"/>
</dbReference>
<keyword evidence="11 14" id="KW-0472">Membrane</keyword>
<dbReference type="RefSeq" id="XP_030855047.1">
    <property type="nucleotide sequence ID" value="XM_030999187.1"/>
</dbReference>
<dbReference type="EC" id="3.1.3.48" evidence="3"/>
<reference evidence="19" key="1">
    <citation type="submission" date="2015-02" db="EMBL/GenBank/DDBJ databases">
        <title>Genome sequencing for Strongylocentrotus purpuratus.</title>
        <authorList>
            <person name="Murali S."/>
            <person name="Liu Y."/>
            <person name="Vee V."/>
            <person name="English A."/>
            <person name="Wang M."/>
            <person name="Skinner E."/>
            <person name="Han Y."/>
            <person name="Muzny D.M."/>
            <person name="Worley K.C."/>
            <person name="Gibbs R.A."/>
        </authorList>
    </citation>
    <scope>NUCLEOTIDE SEQUENCE</scope>
</reference>
<evidence type="ECO:0000256" key="3">
    <source>
        <dbReference type="ARBA" id="ARBA00013064"/>
    </source>
</evidence>
<sequence length="2804" mass="312478">MRLSLGSISSCAGQVIYIPYVSSFEFVEVTYSPDHGFTSSPTHIYPTTTNHTRPVEFTFIGILPDTFYNVTVVTVLNSSLHSRSNPSHISFKTESPANGNVAVTALSADSFQFGWYHSTQDYNYIRFNLDDENKTACENETLFALGNGSEISNITDLQSGQKYNVFIDQDGVCETLQQYTRPLPPVNIKTTNRQLTSLVIDWYDPGHETMFDWYYVAFERANELGNFTEVGYLYSNMTSVFLEGLMPSTEYLIDVSTVVGEGNAQTFSDGELFSAYTVPFSPANLSLGSISSCAGQVTWDIPEGNYDFFEVTYSPDHGFTDSPAHIYRSDITKNQTRVEFSFIGIYPDTRYHVTVITVFGALDVRSEPRNIDFRTESPANGNVAVTALSADSFQFGWYHSTQDYNYIRFNLDDENKTACENETLFALGNGSEISNITDLQSGQKYNVFIDQDGVCETLQQYTRPLPPVNIKTTNRQLTSLVIDWYDPGNETMFDWYYVAFERANELGNFTEVGYLYSNMTSVFLEGLMPSTEYLIDVSTVVGEGNAQTFSDGELFSAYTVPFSPANLSLGSISSCAGQVTWDIPEGNYDFFEVTYSPDHGFTDSPAHIYRSDITKNQTRVEFSFIGIYPDTRYHVTVITVFGALDVRSEPRNIDFRTESPANGNVAVTALSADSFQFGWYHSTQDYNYIRFNLDDESKTACENETLFALGNGSEISNITDLQSGQKYNVFIDQDGVCETLQQYTRPLPPVNIKTTNRQLTSLVIDWYDPGNETMFDWYYVAFERANELGNFTEVGYLYPNMTSVFLEGLMPSTEYLIDVSTVVGEGNAQTFSDGELFSAYTVPFSPANLSLGSISSCAGQVTWDIPEGNYDFFEVTYSPDHGFTDSPAHIYRSDITKNQTRVEFSFIGIYPDTRYHVTVITVFGALDVRSEPRNIDFRTESPANGNVAVTALSADSFQFGWYHSTQDYNYIRFNVDDESKTACENETLFALGNGSEISNITDLQSGQKYNVFIDQDGLCETLQQYTRPLPPVNIQTTNRQLTSLLIDWSDPGNETMFDWYYVTFERANELGNFTEVGYLYPNMTSVLLEGLMPSTEYLIDVSTVVGEGNAQTFSDGELFSAYTVPFSPANLSLGRISSCAGQVAWNIPEGDYDFFEVTYSPDHGFTDSPAHIYRSDIIKNQTRVEFPFIGILPDTDYNVTVVTVFGALDVRSEPRKIDFRTESPANGNVAVTALSADSFQVGWDKSTQDYVYIEFSLGCGCGNETLYGLFNDSEYVNFTDLQSGQKYNVFIDQDGVCETIQQYTRPLPPVNIKTADRQLTSLVIDWSDPGNETIFDWYYVAFERANELGNFMEVGYLYPNMTSVFLQGLMPSTEYLINVSTVVGEGNAQTFSDGELFSAYTVPFSPANLSLGRISSCAGQVAWNIPEGDYDFFEVTYSPDHGFTDSPAHIYRSDIIKNQTRVEFPFIGILPDTDYNVTVVTVFGAIDVRSEPRKIDFRTESPANGIVAVTALSADSFQVGWDKSTQDYVYIEFSLGCACGNETLYGLFNDREYVYFTDLQSGQKYNVFIDQDGVCETLQQYTRPLPPVNIQTTNRQLTSLLIDWSDPGNETMFDWYYVAFERANELGNFTEVGYFLPNTTSVLLEGLMLSTEYLIDVSTVVGEGNAQTFSDGELISAYTASFAQILSLAVTSKGNTEFTVTWQDLGTDAFNQYCVRYEPYEARANRQQERFPVKRNYRSARFYGLDPGQMYTVYVTSCSSYSQETSYLNESISFRLDPAAIAEIRIIGGSLGPRAVTLEWDQPEGIRGLYKVTLDPADEGSVDGDELLVNITGDMTSAKIQNLAAGHGYTVGIIAISGDKRSEDTTLLFYTLPDPPQNLILSEIGEDTARLSWAAPDEMNFPIVSVVMTTMPATMSVTLNLDTNTIVLSKLVPGETYTVRLASVIRPDDAPNQAEVIGEPQVSSPFLMKPALPSDISETNKELTRVTVTWQPSVGVVARYWYTYGISGSAVLANETTTPTNTFIQLSNLIPSTRYEFRLWAESDQTDGSETRSSDVVTVDIVTKQYSPYFTGSKATATSITWIWSLPFASVTVTNFVISIKENTGTTINTLRVQSLSHTEENLISYTAYFAVLQAVYVNVPSDPVSALPVTTLPSMPSEVSGLTITQTGILDAQVSWSSPLLPNGVIANYTLAIHISLDDGTLSPYREIATIRAVNGQTDYSQDVIGLAVGQYYVFSVYATNQVASSNRRSTTRTLFAETAPPAPPRGATPLLVSRGITTITITFYNLFDTSFGRIVRLAIIGQERVDGGTIVNTAKRQNTFELTWAEARRTRPVPVYQPTPNDYNPFADGAPVATFRVGSENCDPDDLTVYCNGALYPATYYRFAIRAYGVDGKYVDTEFSSLFRTDPDREIFVIPATVLVIIVFTILAIFMAMGFGCCGKPNGGMHSDDNNVYPIGYMYSNGNGIMKRVLISDGVNTTYAYRQPRMMEHSFTNIPDYSTIPPNEGTSAQVHQPATTHSRPSKKIMFAQHVAKMSARNNDGFSDEYNSLPAMEKIRAVTVARNARNDDKNRFRNILPYDYNRVQLKGEAGNDYINASYIADDQGNRKYIATQGPLPNTIDHFWEMVWETKASTIVMMTALVEGGKTKCEHYWPTGQKPHLHGNVTVTLVGSKQTEHFIQRTLLIGKKGTELTVTHYQYLAWTDHGVPASTAPLVALLYQVKMTSQEDGALTGPIIVHCSAGIGRTGTFIAADMLMNAIQRSTATDYIDIAGTVAKLREQRTSLVQTLYQYIYLHRIMLSLIEE</sequence>
<keyword evidence="6 14" id="KW-0812">Transmembrane</keyword>
<dbReference type="PROSITE" id="PS50853">
    <property type="entry name" value="FN3"/>
    <property type="match status" value="17"/>
</dbReference>
<feature type="domain" description="Fibronectin type-III" evidence="17">
    <location>
        <begin position="1875"/>
        <end position="1971"/>
    </location>
</feature>
<feature type="domain" description="Fibronectin type-III" evidence="17">
    <location>
        <begin position="184"/>
        <end position="280"/>
    </location>
</feature>
<feature type="domain" description="Fibronectin type-III" evidence="17">
    <location>
        <begin position="563"/>
        <end position="661"/>
    </location>
</feature>
<evidence type="ECO:0000259" key="15">
    <source>
        <dbReference type="PROSITE" id="PS50055"/>
    </source>
</evidence>
<organism evidence="18 19">
    <name type="scientific">Strongylocentrotus purpuratus</name>
    <name type="common">Purple sea urchin</name>
    <dbReference type="NCBI Taxonomy" id="7668"/>
    <lineage>
        <taxon>Eukaryota</taxon>
        <taxon>Metazoa</taxon>
        <taxon>Echinodermata</taxon>
        <taxon>Eleutherozoa</taxon>
        <taxon>Echinozoa</taxon>
        <taxon>Echinoidea</taxon>
        <taxon>Euechinoidea</taxon>
        <taxon>Echinacea</taxon>
        <taxon>Camarodonta</taxon>
        <taxon>Echinidea</taxon>
        <taxon>Strongylocentrotidae</taxon>
        <taxon>Strongylocentrotus</taxon>
    </lineage>
</organism>
<keyword evidence="5" id="KW-0597">Phosphoprotein</keyword>
<comment type="similarity">
    <text evidence="13">Belongs to the protein-tyrosine phosphatase family. Non-receptor class 4 subfamily.</text>
</comment>
<evidence type="ECO:0000256" key="8">
    <source>
        <dbReference type="ARBA" id="ARBA00022801"/>
    </source>
</evidence>
<keyword evidence="9" id="KW-0904">Protein phosphatase</keyword>
<evidence type="ECO:0000256" key="12">
    <source>
        <dbReference type="ARBA" id="ARBA00023180"/>
    </source>
</evidence>
<proteinExistence type="inferred from homology"/>
<dbReference type="CDD" id="cd00063">
    <property type="entry name" value="FN3"/>
    <property type="match status" value="11"/>
</dbReference>
<dbReference type="Gene3D" id="3.90.190.10">
    <property type="entry name" value="Protein tyrosine phosphatase superfamily"/>
    <property type="match status" value="1"/>
</dbReference>
<keyword evidence="7" id="KW-0732">Signal</keyword>
<dbReference type="SMART" id="SM00404">
    <property type="entry name" value="PTPc_motif"/>
    <property type="match status" value="1"/>
</dbReference>
<dbReference type="GO" id="GO:0004725">
    <property type="term" value="F:protein tyrosine phosphatase activity"/>
    <property type="evidence" value="ECO:0007669"/>
    <property type="project" value="UniProtKB-EC"/>
</dbReference>
<dbReference type="Proteomes" id="UP000007110">
    <property type="component" value="Unassembled WGS sequence"/>
</dbReference>
<evidence type="ECO:0000313" key="19">
    <source>
        <dbReference type="Proteomes" id="UP000007110"/>
    </source>
</evidence>
<dbReference type="PROSITE" id="PS00383">
    <property type="entry name" value="TYR_PHOSPHATASE_1"/>
    <property type="match status" value="1"/>
</dbReference>
<dbReference type="FunFam" id="3.90.190.10:FF:000045">
    <property type="entry name" value="Tyrosine-protein phosphatase non-receptor type 12"/>
    <property type="match status" value="1"/>
</dbReference>
<keyword evidence="19" id="KW-1185">Reference proteome</keyword>
<feature type="domain" description="Fibronectin type-III" evidence="17">
    <location>
        <begin position="845"/>
        <end position="943"/>
    </location>
</feature>
<evidence type="ECO:0000256" key="7">
    <source>
        <dbReference type="ARBA" id="ARBA00022729"/>
    </source>
</evidence>
<protein>
    <recommendedName>
        <fullName evidence="3">protein-tyrosine-phosphatase</fullName>
        <ecNumber evidence="3">3.1.3.48</ecNumber>
    </recommendedName>
</protein>
<evidence type="ECO:0000259" key="16">
    <source>
        <dbReference type="PROSITE" id="PS50056"/>
    </source>
</evidence>
<dbReference type="InterPro" id="IPR003961">
    <property type="entry name" value="FN3_dom"/>
</dbReference>
<dbReference type="SMART" id="SM00060">
    <property type="entry name" value="FN3"/>
    <property type="match status" value="18"/>
</dbReference>
<feature type="domain" description="Fibronectin type-III" evidence="17">
    <location>
        <begin position="1780"/>
        <end position="1874"/>
    </location>
</feature>
<dbReference type="SUPFAM" id="SSF49265">
    <property type="entry name" value="Fibronectin type III"/>
    <property type="match status" value="11"/>
</dbReference>
<reference evidence="18" key="2">
    <citation type="submission" date="2021-01" db="UniProtKB">
        <authorList>
            <consortium name="EnsemblMetazoa"/>
        </authorList>
    </citation>
    <scope>IDENTIFICATION</scope>
</reference>
<dbReference type="OrthoDB" id="8609993at2759"/>
<evidence type="ECO:0000256" key="4">
    <source>
        <dbReference type="ARBA" id="ARBA00022490"/>
    </source>
</evidence>
<evidence type="ECO:0000256" key="13">
    <source>
        <dbReference type="ARBA" id="ARBA00034734"/>
    </source>
</evidence>
<dbReference type="SMART" id="SM00194">
    <property type="entry name" value="PTPc"/>
    <property type="match status" value="1"/>
</dbReference>
<keyword evidence="10 14" id="KW-1133">Transmembrane helix</keyword>
<dbReference type="GO" id="GO:0005737">
    <property type="term" value="C:cytoplasm"/>
    <property type="evidence" value="ECO:0007669"/>
    <property type="project" value="UniProtKB-SubCell"/>
</dbReference>
<feature type="domain" description="Fibronectin type-III" evidence="17">
    <location>
        <begin position="466"/>
        <end position="562"/>
    </location>
</feature>
<dbReference type="InterPro" id="IPR029021">
    <property type="entry name" value="Prot-tyrosine_phosphatase-like"/>
</dbReference>
<accession>A0A7M7PTY8</accession>
<dbReference type="GeneID" id="579672"/>
<evidence type="ECO:0000256" key="1">
    <source>
        <dbReference type="ARBA" id="ARBA00004167"/>
    </source>
</evidence>
<dbReference type="PRINTS" id="PR00700">
    <property type="entry name" value="PRTYPHPHTASE"/>
</dbReference>
<dbReference type="Pfam" id="PF00102">
    <property type="entry name" value="Y_phosphatase"/>
    <property type="match status" value="1"/>
</dbReference>
<feature type="domain" description="Tyrosine specific protein phosphatases" evidence="16">
    <location>
        <begin position="2712"/>
        <end position="2792"/>
    </location>
</feature>
<feature type="domain" description="Fibronectin type-III" evidence="17">
    <location>
        <begin position="1586"/>
        <end position="1682"/>
    </location>
</feature>
<feature type="domain" description="Tyrosine-protein phosphatase" evidence="15">
    <location>
        <begin position="2543"/>
        <end position="2801"/>
    </location>
</feature>
<feature type="domain" description="Fibronectin type-III" evidence="17">
    <location>
        <begin position="1684"/>
        <end position="1779"/>
    </location>
</feature>
<evidence type="ECO:0000256" key="9">
    <source>
        <dbReference type="ARBA" id="ARBA00022912"/>
    </source>
</evidence>
<dbReference type="InterPro" id="IPR003595">
    <property type="entry name" value="Tyr_Pase_cat"/>
</dbReference>
<dbReference type="GO" id="GO:0016020">
    <property type="term" value="C:membrane"/>
    <property type="evidence" value="ECO:0007669"/>
    <property type="project" value="UniProtKB-SubCell"/>
</dbReference>
<evidence type="ECO:0000256" key="10">
    <source>
        <dbReference type="ARBA" id="ARBA00022989"/>
    </source>
</evidence>
<dbReference type="PROSITE" id="PS50055">
    <property type="entry name" value="TYR_PHOSPHATASE_PTP"/>
    <property type="match status" value="1"/>
</dbReference>
<dbReference type="InterPro" id="IPR036116">
    <property type="entry name" value="FN3_sf"/>
</dbReference>
<dbReference type="PROSITE" id="PS50056">
    <property type="entry name" value="TYR_PHOSPHATASE_2"/>
    <property type="match status" value="1"/>
</dbReference>
<dbReference type="EnsemblMetazoa" id="XM_030999187">
    <property type="protein sequence ID" value="XP_030855047"/>
    <property type="gene ID" value="LOC579672"/>
</dbReference>
<dbReference type="InterPro" id="IPR000242">
    <property type="entry name" value="PTP_cat"/>
</dbReference>
<feature type="transmembrane region" description="Helical" evidence="14">
    <location>
        <begin position="2413"/>
        <end position="2437"/>
    </location>
</feature>
<feature type="domain" description="Fibronectin type-III" evidence="17">
    <location>
        <begin position="1308"/>
        <end position="1404"/>
    </location>
</feature>
<evidence type="ECO:0000256" key="5">
    <source>
        <dbReference type="ARBA" id="ARBA00022553"/>
    </source>
</evidence>
<feature type="domain" description="Fibronectin type-III" evidence="17">
    <location>
        <begin position="1127"/>
        <end position="1225"/>
    </location>
</feature>
<feature type="domain" description="Fibronectin type-III" evidence="17">
    <location>
        <begin position="1972"/>
        <end position="2061"/>
    </location>
</feature>
<dbReference type="KEGG" id="spu:579672"/>
<name>A0A7M7PTY8_STRPU</name>
<feature type="domain" description="Fibronectin type-III" evidence="17">
    <location>
        <begin position="1405"/>
        <end position="1503"/>
    </location>
</feature>
<evidence type="ECO:0000256" key="2">
    <source>
        <dbReference type="ARBA" id="ARBA00004496"/>
    </source>
</evidence>
<keyword evidence="8" id="KW-0378">Hydrolase</keyword>
<feature type="domain" description="Fibronectin type-III" evidence="17">
    <location>
        <begin position="2159"/>
        <end position="2263"/>
    </location>
</feature>
<dbReference type="InParanoid" id="A0A7M7PTY8"/>
<dbReference type="SUPFAM" id="SSF52799">
    <property type="entry name" value="(Phosphotyrosine protein) phosphatases II"/>
    <property type="match status" value="1"/>
</dbReference>
<keyword evidence="4" id="KW-0963">Cytoplasm</keyword>
<feature type="domain" description="Fibronectin type-III" evidence="17">
    <location>
        <begin position="281"/>
        <end position="379"/>
    </location>
</feature>
<feature type="domain" description="Fibronectin type-III" evidence="17">
    <location>
        <begin position="1030"/>
        <end position="1126"/>
    </location>
</feature>
<keyword evidence="12" id="KW-0325">Glycoprotein</keyword>
<dbReference type="PANTHER" id="PTHR46957">
    <property type="entry name" value="CYTOKINE RECEPTOR"/>
    <property type="match status" value="1"/>
</dbReference>
<evidence type="ECO:0000256" key="11">
    <source>
        <dbReference type="ARBA" id="ARBA00023136"/>
    </source>
</evidence>
<dbReference type="InterPro" id="IPR016130">
    <property type="entry name" value="Tyr_Pase_AS"/>
</dbReference>
<comment type="subcellular location">
    <subcellularLocation>
        <location evidence="2">Cytoplasm</location>
    </subcellularLocation>
    <subcellularLocation>
        <location evidence="1">Membrane</location>
        <topology evidence="1">Single-pass membrane protein</topology>
    </subcellularLocation>
</comment>
<dbReference type="PANTHER" id="PTHR46957:SF3">
    <property type="entry name" value="CYTOKINE RECEPTOR"/>
    <property type="match status" value="1"/>
</dbReference>